<dbReference type="InterPro" id="IPR011335">
    <property type="entry name" value="Restrct_endonuc-II-like"/>
</dbReference>
<sequence length="186" mass="20525">MALAVRRDARMSVAEYRRWVEPRPDEERWELLDGEPVLMAPPSARHQRIVLNIAQHLDALAKERGCGAYPGLAILSDAMDDYAPYPDVVVHCGSMPPGGYVDDPLLIVEVLSPGTMTNDRGRKLAFYATVPSLQTLLIVYQDEARIEVWRRDAGWTMRVAGPGEAIALPELGGVLPVGEAYARVAF</sequence>
<reference evidence="2" key="1">
    <citation type="submission" date="2023-07" db="EMBL/GenBank/DDBJ databases">
        <title>Genomic Encyclopedia of Type Strains, Phase IV (KMG-IV): sequencing the most valuable type-strain genomes for metagenomic binning, comparative biology and taxonomic classification.</title>
        <authorList>
            <person name="Goeker M."/>
        </authorList>
    </citation>
    <scope>NUCLEOTIDE SEQUENCE</scope>
    <source>
        <strain evidence="2">DSM 19569</strain>
    </source>
</reference>
<keyword evidence="2" id="KW-0378">Hydrolase</keyword>
<evidence type="ECO:0000313" key="2">
    <source>
        <dbReference type="EMBL" id="MDQ0544478.1"/>
    </source>
</evidence>
<organism evidence="2 3">
    <name type="scientific">Methylobacterium brachiatum</name>
    <dbReference type="NCBI Taxonomy" id="269660"/>
    <lineage>
        <taxon>Bacteria</taxon>
        <taxon>Pseudomonadati</taxon>
        <taxon>Pseudomonadota</taxon>
        <taxon>Alphaproteobacteria</taxon>
        <taxon>Hyphomicrobiales</taxon>
        <taxon>Methylobacteriaceae</taxon>
        <taxon>Methylobacterium</taxon>
    </lineage>
</organism>
<comment type="caution">
    <text evidence="2">The sequence shown here is derived from an EMBL/GenBank/DDBJ whole genome shotgun (WGS) entry which is preliminary data.</text>
</comment>
<dbReference type="InterPro" id="IPR012296">
    <property type="entry name" value="Nuclease_put_TT1808"/>
</dbReference>
<evidence type="ECO:0000259" key="1">
    <source>
        <dbReference type="Pfam" id="PF05685"/>
    </source>
</evidence>
<protein>
    <submittedName>
        <fullName evidence="2">Uma2 family endonuclease</fullName>
    </submittedName>
</protein>
<dbReference type="PANTHER" id="PTHR36558">
    <property type="entry name" value="GLR1098 PROTEIN"/>
    <property type="match status" value="1"/>
</dbReference>
<dbReference type="PANTHER" id="PTHR36558:SF1">
    <property type="entry name" value="RESTRICTION ENDONUCLEASE DOMAIN-CONTAINING PROTEIN-RELATED"/>
    <property type="match status" value="1"/>
</dbReference>
<keyword evidence="2" id="KW-0255">Endonuclease</keyword>
<dbReference type="GeneID" id="90833340"/>
<dbReference type="GO" id="GO:0004519">
    <property type="term" value="F:endonuclease activity"/>
    <property type="evidence" value="ECO:0007669"/>
    <property type="project" value="UniProtKB-KW"/>
</dbReference>
<dbReference type="Proteomes" id="UP001223420">
    <property type="component" value="Unassembled WGS sequence"/>
</dbReference>
<dbReference type="AlphaFoldDB" id="A0AAJ1TVA5"/>
<evidence type="ECO:0000313" key="3">
    <source>
        <dbReference type="Proteomes" id="UP001223420"/>
    </source>
</evidence>
<dbReference type="EMBL" id="JAUSWL010000005">
    <property type="protein sequence ID" value="MDQ0544478.1"/>
    <property type="molecule type" value="Genomic_DNA"/>
</dbReference>
<dbReference type="SUPFAM" id="SSF52980">
    <property type="entry name" value="Restriction endonuclease-like"/>
    <property type="match status" value="1"/>
</dbReference>
<dbReference type="CDD" id="cd06260">
    <property type="entry name" value="DUF820-like"/>
    <property type="match status" value="1"/>
</dbReference>
<gene>
    <name evidence="2" type="ORF">QO001_003412</name>
</gene>
<dbReference type="Pfam" id="PF05685">
    <property type="entry name" value="Uma2"/>
    <property type="match status" value="1"/>
</dbReference>
<accession>A0AAJ1TVA5</accession>
<dbReference type="RefSeq" id="WP_091863402.1">
    <property type="nucleotide sequence ID" value="NZ_FOQW01000011.1"/>
</dbReference>
<dbReference type="Gene3D" id="3.90.1570.10">
    <property type="entry name" value="tt1808, chain A"/>
    <property type="match status" value="1"/>
</dbReference>
<keyword evidence="2" id="KW-0540">Nuclease</keyword>
<feature type="domain" description="Putative restriction endonuclease" evidence="1">
    <location>
        <begin position="14"/>
        <end position="168"/>
    </location>
</feature>
<name>A0AAJ1TVA5_9HYPH</name>
<dbReference type="InterPro" id="IPR008538">
    <property type="entry name" value="Uma2"/>
</dbReference>
<proteinExistence type="predicted"/>